<proteinExistence type="predicted"/>
<keyword evidence="2" id="KW-1185">Reference proteome</keyword>
<reference evidence="1" key="1">
    <citation type="submission" date="2023-12" db="EMBL/GenBank/DDBJ databases">
        <title>Genome assembly of Anisodus tanguticus.</title>
        <authorList>
            <person name="Wang Y.-J."/>
        </authorList>
    </citation>
    <scope>NUCLEOTIDE SEQUENCE</scope>
    <source>
        <strain evidence="1">KB-2021</strain>
        <tissue evidence="1">Leaf</tissue>
    </source>
</reference>
<evidence type="ECO:0000313" key="2">
    <source>
        <dbReference type="Proteomes" id="UP001291623"/>
    </source>
</evidence>
<gene>
    <name evidence="1" type="ORF">RND71_016360</name>
</gene>
<evidence type="ECO:0008006" key="3">
    <source>
        <dbReference type="Google" id="ProtNLM"/>
    </source>
</evidence>
<dbReference type="EMBL" id="JAVYJV010000008">
    <property type="protein sequence ID" value="KAK4365002.1"/>
    <property type="molecule type" value="Genomic_DNA"/>
</dbReference>
<evidence type="ECO:0000313" key="1">
    <source>
        <dbReference type="EMBL" id="KAK4365002.1"/>
    </source>
</evidence>
<dbReference type="Proteomes" id="UP001291623">
    <property type="component" value="Unassembled WGS sequence"/>
</dbReference>
<organism evidence="1 2">
    <name type="scientific">Anisodus tanguticus</name>
    <dbReference type="NCBI Taxonomy" id="243964"/>
    <lineage>
        <taxon>Eukaryota</taxon>
        <taxon>Viridiplantae</taxon>
        <taxon>Streptophyta</taxon>
        <taxon>Embryophyta</taxon>
        <taxon>Tracheophyta</taxon>
        <taxon>Spermatophyta</taxon>
        <taxon>Magnoliopsida</taxon>
        <taxon>eudicotyledons</taxon>
        <taxon>Gunneridae</taxon>
        <taxon>Pentapetalae</taxon>
        <taxon>asterids</taxon>
        <taxon>lamiids</taxon>
        <taxon>Solanales</taxon>
        <taxon>Solanaceae</taxon>
        <taxon>Solanoideae</taxon>
        <taxon>Hyoscyameae</taxon>
        <taxon>Anisodus</taxon>
    </lineage>
</organism>
<sequence length="219" mass="24093">MGCNQQDDCTENISAPKIEEEKRRFWENLDKVVGGIPTTEKLFVKGDLNGDIGILPGGYDNVHGGFGLGDMNWRGVALLEFARAFGMVITNSRFLKKEEHLVTFRSSMAKTQIDFLLLRKVDKENNDPGKSILVDEPTITAFASYVHYSVILVKIQKVSSATPNKVVGCGGVIIVQLPNLKRHRVWTAGNRSMGTSNPFAAARLANCTQQARIAPKSLS</sequence>
<protein>
    <recommendedName>
        <fullName evidence="3">Craniofacial development protein 2-like</fullName>
    </recommendedName>
</protein>
<dbReference type="PANTHER" id="PTHR23227">
    <property type="entry name" value="BUCENTAUR RELATED"/>
    <property type="match status" value="1"/>
</dbReference>
<accession>A0AAE1VDP9</accession>
<name>A0AAE1VDP9_9SOLA</name>
<dbReference type="InterPro" id="IPR027124">
    <property type="entry name" value="Swc5/CFDP1/2"/>
</dbReference>
<dbReference type="AlphaFoldDB" id="A0AAE1VDP9"/>
<dbReference type="PANTHER" id="PTHR23227:SF67">
    <property type="entry name" value="CRANIOFACIAL DEVELOPMENT PROTEIN 2-LIKE"/>
    <property type="match status" value="1"/>
</dbReference>
<dbReference type="InterPro" id="IPR036691">
    <property type="entry name" value="Endo/exonu/phosph_ase_sf"/>
</dbReference>
<comment type="caution">
    <text evidence="1">The sequence shown here is derived from an EMBL/GenBank/DDBJ whole genome shotgun (WGS) entry which is preliminary data.</text>
</comment>
<dbReference type="Gene3D" id="3.60.10.10">
    <property type="entry name" value="Endonuclease/exonuclease/phosphatase"/>
    <property type="match status" value="1"/>
</dbReference>